<keyword evidence="2 5" id="KW-0378">Hydrolase</keyword>
<name>A0ABY1CRJ8_MYXFU</name>
<sequence>MRMESPASAPRRHRVEHVDTDASGVVHFSRYASLLETAALEELERRGSDLVKLEGQGLDLRVRELRIRYREAARFQDWLRLEARLEHVGPASLKLGVAVYREGPAPEPVLLASGSLDLAVVNRESGDPTCLPPNLSSALERSPSP</sequence>
<dbReference type="PANTHER" id="PTHR31793">
    <property type="entry name" value="4-HYDROXYBENZOYL-COA THIOESTERASE FAMILY MEMBER"/>
    <property type="match status" value="1"/>
</dbReference>
<dbReference type="PROSITE" id="PS01328">
    <property type="entry name" value="4HBCOA_THIOESTERASE"/>
    <property type="match status" value="1"/>
</dbReference>
<dbReference type="RefSeq" id="WP_074957672.1">
    <property type="nucleotide sequence ID" value="NZ_BJXR01000038.1"/>
</dbReference>
<dbReference type="SUPFAM" id="SSF54637">
    <property type="entry name" value="Thioesterase/thiol ester dehydrase-isomerase"/>
    <property type="match status" value="1"/>
</dbReference>
<dbReference type="InterPro" id="IPR006684">
    <property type="entry name" value="YbgC/YbaW"/>
</dbReference>
<dbReference type="PANTHER" id="PTHR31793:SF27">
    <property type="entry name" value="NOVEL THIOESTERASE SUPERFAMILY DOMAIN AND SAPOSIN A-TYPE DOMAIN CONTAINING PROTEIN (0610012H03RIK)"/>
    <property type="match status" value="1"/>
</dbReference>
<dbReference type="Proteomes" id="UP000183760">
    <property type="component" value="Unassembled WGS sequence"/>
</dbReference>
<accession>A0ABY1CRJ8</accession>
<evidence type="ECO:0000256" key="1">
    <source>
        <dbReference type="ARBA" id="ARBA00005953"/>
    </source>
</evidence>
<dbReference type="CDD" id="cd00586">
    <property type="entry name" value="4HBT"/>
    <property type="match status" value="1"/>
</dbReference>
<comment type="similarity">
    <text evidence="1">Belongs to the 4-hydroxybenzoyl-CoA thioesterase family.</text>
</comment>
<dbReference type="Gene3D" id="3.10.129.10">
    <property type="entry name" value="Hotdog Thioesterase"/>
    <property type="match status" value="1"/>
</dbReference>
<evidence type="ECO:0000256" key="3">
    <source>
        <dbReference type="SAM" id="MobiDB-lite"/>
    </source>
</evidence>
<dbReference type="InterPro" id="IPR050563">
    <property type="entry name" value="4-hydroxybenzoyl-CoA_TE"/>
</dbReference>
<gene>
    <name evidence="5" type="ORF">SAMN05443572_1109</name>
</gene>
<dbReference type="Pfam" id="PF03061">
    <property type="entry name" value="4HBT"/>
    <property type="match status" value="1"/>
</dbReference>
<evidence type="ECO:0000259" key="4">
    <source>
        <dbReference type="Pfam" id="PF03061"/>
    </source>
</evidence>
<organism evidence="5 6">
    <name type="scientific">Myxococcus fulvus</name>
    <dbReference type="NCBI Taxonomy" id="33"/>
    <lineage>
        <taxon>Bacteria</taxon>
        <taxon>Pseudomonadati</taxon>
        <taxon>Myxococcota</taxon>
        <taxon>Myxococcia</taxon>
        <taxon>Myxococcales</taxon>
        <taxon>Cystobacterineae</taxon>
        <taxon>Myxococcaceae</taxon>
        <taxon>Myxococcus</taxon>
    </lineage>
</organism>
<protein>
    <submittedName>
        <fullName evidence="5">Acyl-CoA thioester hydrolase</fullName>
    </submittedName>
</protein>
<dbReference type="EMBL" id="FOIB01000010">
    <property type="protein sequence ID" value="SEU34160.1"/>
    <property type="molecule type" value="Genomic_DNA"/>
</dbReference>
<feature type="region of interest" description="Disordered" evidence="3">
    <location>
        <begin position="126"/>
        <end position="145"/>
    </location>
</feature>
<reference evidence="5 6" key="1">
    <citation type="submission" date="2016-10" db="EMBL/GenBank/DDBJ databases">
        <authorList>
            <person name="Varghese N."/>
            <person name="Submissions S."/>
        </authorList>
    </citation>
    <scope>NUCLEOTIDE SEQUENCE [LARGE SCALE GENOMIC DNA]</scope>
    <source>
        <strain evidence="5 6">DSM 16525</strain>
    </source>
</reference>
<evidence type="ECO:0000313" key="5">
    <source>
        <dbReference type="EMBL" id="SEU34160.1"/>
    </source>
</evidence>
<dbReference type="PIRSF" id="PIRSF003230">
    <property type="entry name" value="YbgC"/>
    <property type="match status" value="1"/>
</dbReference>
<dbReference type="InterPro" id="IPR029069">
    <property type="entry name" value="HotDog_dom_sf"/>
</dbReference>
<dbReference type="GO" id="GO:0016787">
    <property type="term" value="F:hydrolase activity"/>
    <property type="evidence" value="ECO:0007669"/>
    <property type="project" value="UniProtKB-KW"/>
</dbReference>
<evidence type="ECO:0000313" key="6">
    <source>
        <dbReference type="Proteomes" id="UP000183760"/>
    </source>
</evidence>
<dbReference type="InterPro" id="IPR006683">
    <property type="entry name" value="Thioestr_dom"/>
</dbReference>
<comment type="caution">
    <text evidence="5">The sequence shown here is derived from an EMBL/GenBank/DDBJ whole genome shotgun (WGS) entry which is preliminary data.</text>
</comment>
<dbReference type="InterPro" id="IPR008272">
    <property type="entry name" value="HB-CoA_thioesterase_AS"/>
</dbReference>
<proteinExistence type="inferred from homology"/>
<keyword evidence="6" id="KW-1185">Reference proteome</keyword>
<evidence type="ECO:0000256" key="2">
    <source>
        <dbReference type="ARBA" id="ARBA00022801"/>
    </source>
</evidence>
<feature type="domain" description="Thioesterase" evidence="4">
    <location>
        <begin position="24"/>
        <end position="104"/>
    </location>
</feature>